<accession>A0AAV7RHJ3</accession>
<protein>
    <submittedName>
        <fullName evidence="2">Uncharacterized protein</fullName>
    </submittedName>
</protein>
<keyword evidence="3" id="KW-1185">Reference proteome</keyword>
<comment type="caution">
    <text evidence="2">The sequence shown here is derived from an EMBL/GenBank/DDBJ whole genome shotgun (WGS) entry which is preliminary data.</text>
</comment>
<evidence type="ECO:0000256" key="1">
    <source>
        <dbReference type="SAM" id="MobiDB-lite"/>
    </source>
</evidence>
<evidence type="ECO:0000313" key="3">
    <source>
        <dbReference type="Proteomes" id="UP001066276"/>
    </source>
</evidence>
<dbReference type="EMBL" id="JANPWB010000009">
    <property type="protein sequence ID" value="KAJ1150694.1"/>
    <property type="molecule type" value="Genomic_DNA"/>
</dbReference>
<organism evidence="2 3">
    <name type="scientific">Pleurodeles waltl</name>
    <name type="common">Iberian ribbed newt</name>
    <dbReference type="NCBI Taxonomy" id="8319"/>
    <lineage>
        <taxon>Eukaryota</taxon>
        <taxon>Metazoa</taxon>
        <taxon>Chordata</taxon>
        <taxon>Craniata</taxon>
        <taxon>Vertebrata</taxon>
        <taxon>Euteleostomi</taxon>
        <taxon>Amphibia</taxon>
        <taxon>Batrachia</taxon>
        <taxon>Caudata</taxon>
        <taxon>Salamandroidea</taxon>
        <taxon>Salamandridae</taxon>
        <taxon>Pleurodelinae</taxon>
        <taxon>Pleurodeles</taxon>
    </lineage>
</organism>
<dbReference type="Proteomes" id="UP001066276">
    <property type="component" value="Chromosome 5"/>
</dbReference>
<name>A0AAV7RHJ3_PLEWA</name>
<sequence length="247" mass="26381">MVSRWWVRRRSGSGAWSTVNDGRGGHAAGDAPLGLPGRRTGLRPPVVSLSRPGGFLGRLPSRRRGRRAVPVHGLRHGQRPFSQPRVARTPLTSPGDPEGLLRRGIPFSGFLAVRAGLGGSPLLGSSDAAALDQCRRVCVWRSPGRQAPRLCVRVAPPHQFVGARAPRSSASSSSFLTAPRAPSIHIRGQIVQYRSPRGGPAPTAILAFGPRLTNGVRSHHRSLQLDPSGMGKPQGQLARHLQIAKSQ</sequence>
<feature type="region of interest" description="Disordered" evidence="1">
    <location>
        <begin position="14"/>
        <end position="39"/>
    </location>
</feature>
<dbReference type="AlphaFoldDB" id="A0AAV7RHJ3"/>
<evidence type="ECO:0000313" key="2">
    <source>
        <dbReference type="EMBL" id="KAJ1150694.1"/>
    </source>
</evidence>
<proteinExistence type="predicted"/>
<feature type="region of interest" description="Disordered" evidence="1">
    <location>
        <begin position="75"/>
        <end position="99"/>
    </location>
</feature>
<gene>
    <name evidence="2" type="ORF">NDU88_003484</name>
</gene>
<reference evidence="2" key="1">
    <citation type="journal article" date="2022" name="bioRxiv">
        <title>Sequencing and chromosome-scale assembly of the giantPleurodeles waltlgenome.</title>
        <authorList>
            <person name="Brown T."/>
            <person name="Elewa A."/>
            <person name="Iarovenko S."/>
            <person name="Subramanian E."/>
            <person name="Araus A.J."/>
            <person name="Petzold A."/>
            <person name="Susuki M."/>
            <person name="Suzuki K.-i.T."/>
            <person name="Hayashi T."/>
            <person name="Toyoda A."/>
            <person name="Oliveira C."/>
            <person name="Osipova E."/>
            <person name="Leigh N.D."/>
            <person name="Simon A."/>
            <person name="Yun M.H."/>
        </authorList>
    </citation>
    <scope>NUCLEOTIDE SEQUENCE</scope>
    <source>
        <strain evidence="2">20211129_DDA</strain>
        <tissue evidence="2">Liver</tissue>
    </source>
</reference>